<dbReference type="Pfam" id="PF00581">
    <property type="entry name" value="Rhodanese"/>
    <property type="match status" value="1"/>
</dbReference>
<keyword evidence="4" id="KW-1185">Reference proteome</keyword>
<dbReference type="InterPro" id="IPR001763">
    <property type="entry name" value="Rhodanese-like_dom"/>
</dbReference>
<evidence type="ECO:0000313" key="4">
    <source>
        <dbReference type="Proteomes" id="UP000219467"/>
    </source>
</evidence>
<dbReference type="PROSITE" id="PS50206">
    <property type="entry name" value="RHODANESE_3"/>
    <property type="match status" value="1"/>
</dbReference>
<feature type="domain" description="Rhodanese" evidence="2">
    <location>
        <begin position="86"/>
        <end position="169"/>
    </location>
</feature>
<reference evidence="4" key="1">
    <citation type="submission" date="2017-08" db="EMBL/GenBank/DDBJ databases">
        <authorList>
            <person name="Varghese N."/>
            <person name="Submissions S."/>
        </authorList>
    </citation>
    <scope>NUCLEOTIDE SEQUENCE [LARGE SCALE GENOMIC DNA]</scope>
    <source>
        <strain evidence="4">JA234</strain>
    </source>
</reference>
<dbReference type="RefSeq" id="WP_097028801.1">
    <property type="nucleotide sequence ID" value="NZ_OAOQ01000001.1"/>
</dbReference>
<dbReference type="Proteomes" id="UP000219467">
    <property type="component" value="Unassembled WGS sequence"/>
</dbReference>
<evidence type="ECO:0000259" key="2">
    <source>
        <dbReference type="PROSITE" id="PS50206"/>
    </source>
</evidence>
<evidence type="ECO:0000313" key="3">
    <source>
        <dbReference type="EMBL" id="SNX67549.1"/>
    </source>
</evidence>
<name>A0A285CJ53_9RHOB</name>
<dbReference type="OrthoDB" id="176845at2"/>
<dbReference type="NCBIfam" id="TIGR03865">
    <property type="entry name" value="PQQ_CXXCW"/>
    <property type="match status" value="1"/>
</dbReference>
<sequence>MRALAALFLAAALPAAAEVPEPSGFRAEPYRAPVPATVEGRPGLTAAEAARLHAQGVPFVDVLPRQKRPEGLPQGTIWHVPAHRTIPGAVWLPDTGYDRLAPDEERYLRDGLARVTGGQPAAPLVIFCKRDCWMSWNAAKRALGWGFAGVQWFPGGVEDWQAEGGTLQEAVPAPGP</sequence>
<dbReference type="InterPro" id="IPR036873">
    <property type="entry name" value="Rhodanese-like_dom_sf"/>
</dbReference>
<proteinExistence type="predicted"/>
<feature type="signal peptide" evidence="1">
    <location>
        <begin position="1"/>
        <end position="17"/>
    </location>
</feature>
<dbReference type="InterPro" id="IPR022376">
    <property type="entry name" value="PQQ_CXXCW"/>
</dbReference>
<dbReference type="AlphaFoldDB" id="A0A285CJ53"/>
<evidence type="ECO:0000256" key="1">
    <source>
        <dbReference type="SAM" id="SignalP"/>
    </source>
</evidence>
<dbReference type="Gene3D" id="3.40.250.10">
    <property type="entry name" value="Rhodanese-like domain"/>
    <property type="match status" value="1"/>
</dbReference>
<accession>A0A285CJ53</accession>
<keyword evidence="1" id="KW-0732">Signal</keyword>
<organism evidence="3 4">
    <name type="scientific">Cereibacter ovatus</name>
    <dbReference type="NCBI Taxonomy" id="439529"/>
    <lineage>
        <taxon>Bacteria</taxon>
        <taxon>Pseudomonadati</taxon>
        <taxon>Pseudomonadota</taxon>
        <taxon>Alphaproteobacteria</taxon>
        <taxon>Rhodobacterales</taxon>
        <taxon>Paracoccaceae</taxon>
        <taxon>Cereibacter</taxon>
    </lineage>
</organism>
<dbReference type="EMBL" id="OAOQ01000001">
    <property type="protein sequence ID" value="SNX67549.1"/>
    <property type="molecule type" value="Genomic_DNA"/>
</dbReference>
<gene>
    <name evidence="3" type="ORF">SAMN05878503_101185</name>
</gene>
<dbReference type="SUPFAM" id="SSF52821">
    <property type="entry name" value="Rhodanese/Cell cycle control phosphatase"/>
    <property type="match status" value="1"/>
</dbReference>
<protein>
    <submittedName>
        <fullName evidence="3">PQQ-dependent catabolism-associated CXXCW motif protein</fullName>
    </submittedName>
</protein>
<feature type="chain" id="PRO_5012334597" evidence="1">
    <location>
        <begin position="18"/>
        <end position="176"/>
    </location>
</feature>
<dbReference type="CDD" id="cd00158">
    <property type="entry name" value="RHOD"/>
    <property type="match status" value="1"/>
</dbReference>